<dbReference type="SUPFAM" id="SSF103473">
    <property type="entry name" value="MFS general substrate transporter"/>
    <property type="match status" value="1"/>
</dbReference>
<sequence length="462" mass="46616">MIGVVLLGGLLGILNSTMAAVATTTLASALHASLSTVGWASTGFLLAVTATIPFTTWAVDKYGGRRLWLAGLAVFTAGSLAAGLAWDAGSLIAFRTLQGFGAGLLDPLVLILLARAAGPARAGRVMGLMGVVLSLGPVLGPVAGGAVLGGLSWRWMFLLSVPVGLIAYLLAVHVLPTDPPAGRHPAVRLDVLGLALLAPGFAALVLALSQTAEHGAFTAWQALLPLAVGIALITGYVLHALGSRRTPPLIDVRLFTSRGFTASVTIMGLGGLANFATLFALPLYYQQEHGHGVLAAGLLMAPAGLGGAIAMPLAGRLSDRIGARGLAAGGALVAGISALAFTRIAADTSQAWSVLAALTIGLGMGCFSAPTMGSLYRSLPGPLVAQGSSVLYMLNQLGAALGIALVTLILQTSADVITGFHGVFWLVTVLIAAVLAATPLLPGRPRTPAAHSEPATTPAKAS</sequence>
<evidence type="ECO:0000256" key="6">
    <source>
        <dbReference type="ARBA" id="ARBA00022989"/>
    </source>
</evidence>
<feature type="transmembrane region" description="Helical" evidence="8">
    <location>
        <begin position="155"/>
        <end position="175"/>
    </location>
</feature>
<evidence type="ECO:0000256" key="3">
    <source>
        <dbReference type="ARBA" id="ARBA00022448"/>
    </source>
</evidence>
<feature type="transmembrane region" description="Helical" evidence="8">
    <location>
        <begin position="92"/>
        <end position="113"/>
    </location>
</feature>
<feature type="transmembrane region" description="Helical" evidence="8">
    <location>
        <begin position="390"/>
        <end position="410"/>
    </location>
</feature>
<comment type="caution">
    <text evidence="11">The sequence shown here is derived from an EMBL/GenBank/DDBJ whole genome shotgun (WGS) entry which is preliminary data.</text>
</comment>
<evidence type="ECO:0000313" key="12">
    <source>
        <dbReference type="Proteomes" id="UP001500320"/>
    </source>
</evidence>
<keyword evidence="6 8" id="KW-1133">Transmembrane helix</keyword>
<evidence type="ECO:0000313" key="11">
    <source>
        <dbReference type="EMBL" id="GAA3166549.1"/>
    </source>
</evidence>
<feature type="transmembrane region" description="Helical" evidence="8">
    <location>
        <begin position="125"/>
        <end position="149"/>
    </location>
</feature>
<dbReference type="Pfam" id="PF07690">
    <property type="entry name" value="MFS_1"/>
    <property type="match status" value="1"/>
</dbReference>
<organism evidence="11 12">
    <name type="scientific">Planomonospora alba</name>
    <dbReference type="NCBI Taxonomy" id="161354"/>
    <lineage>
        <taxon>Bacteria</taxon>
        <taxon>Bacillati</taxon>
        <taxon>Actinomycetota</taxon>
        <taxon>Actinomycetes</taxon>
        <taxon>Streptosporangiales</taxon>
        <taxon>Streptosporangiaceae</taxon>
        <taxon>Planomonospora</taxon>
    </lineage>
</organism>
<accession>A0ABP6P929</accession>
<feature type="transmembrane region" description="Helical" evidence="8">
    <location>
        <begin position="351"/>
        <end position="369"/>
    </location>
</feature>
<dbReference type="InterPro" id="IPR011701">
    <property type="entry name" value="MFS"/>
</dbReference>
<evidence type="ECO:0000256" key="4">
    <source>
        <dbReference type="ARBA" id="ARBA00022475"/>
    </source>
</evidence>
<evidence type="ECO:0000256" key="8">
    <source>
        <dbReference type="SAM" id="Phobius"/>
    </source>
</evidence>
<dbReference type="PROSITE" id="PS50850">
    <property type="entry name" value="MFS"/>
    <property type="match status" value="1"/>
</dbReference>
<feature type="transmembrane region" description="Helical" evidence="8">
    <location>
        <begin position="326"/>
        <end position="345"/>
    </location>
</feature>
<feature type="transmembrane region" description="Helical" evidence="8">
    <location>
        <begin position="187"/>
        <end position="207"/>
    </location>
</feature>
<feature type="transmembrane region" description="Helical" evidence="8">
    <location>
        <begin position="29"/>
        <end position="55"/>
    </location>
</feature>
<feature type="domain" description="Major facilitator superfamily (MFS) profile" evidence="10">
    <location>
        <begin position="1"/>
        <end position="446"/>
    </location>
</feature>
<comment type="subcellular location">
    <subcellularLocation>
        <location evidence="1">Cell membrane</location>
        <topology evidence="1">Multi-pass membrane protein</topology>
    </subcellularLocation>
</comment>
<evidence type="ECO:0000256" key="2">
    <source>
        <dbReference type="ARBA" id="ARBA00008537"/>
    </source>
</evidence>
<comment type="similarity">
    <text evidence="2">Belongs to the major facilitator superfamily. EmrB family.</text>
</comment>
<dbReference type="Proteomes" id="UP001500320">
    <property type="component" value="Unassembled WGS sequence"/>
</dbReference>
<evidence type="ECO:0000259" key="10">
    <source>
        <dbReference type="PROSITE" id="PS50850"/>
    </source>
</evidence>
<keyword evidence="7 8" id="KW-0472">Membrane</keyword>
<keyword evidence="12" id="KW-1185">Reference proteome</keyword>
<dbReference type="InterPro" id="IPR004638">
    <property type="entry name" value="EmrB-like"/>
</dbReference>
<dbReference type="PANTHER" id="PTHR42718">
    <property type="entry name" value="MAJOR FACILITATOR SUPERFAMILY MULTIDRUG TRANSPORTER MFSC"/>
    <property type="match status" value="1"/>
</dbReference>
<name>A0ABP6P929_9ACTN</name>
<feature type="transmembrane region" description="Helical" evidence="8">
    <location>
        <begin position="67"/>
        <end position="86"/>
    </location>
</feature>
<dbReference type="NCBIfam" id="TIGR00711">
    <property type="entry name" value="efflux_EmrB"/>
    <property type="match status" value="1"/>
</dbReference>
<dbReference type="InterPro" id="IPR036259">
    <property type="entry name" value="MFS_trans_sf"/>
</dbReference>
<gene>
    <name evidence="11" type="ORF">GCM10010466_66680</name>
</gene>
<feature type="transmembrane region" description="Helical" evidence="8">
    <location>
        <begin position="219"/>
        <end position="238"/>
    </location>
</feature>
<reference evidence="12" key="1">
    <citation type="journal article" date="2019" name="Int. J. Syst. Evol. Microbiol.">
        <title>The Global Catalogue of Microorganisms (GCM) 10K type strain sequencing project: providing services to taxonomists for standard genome sequencing and annotation.</title>
        <authorList>
            <consortium name="The Broad Institute Genomics Platform"/>
            <consortium name="The Broad Institute Genome Sequencing Center for Infectious Disease"/>
            <person name="Wu L."/>
            <person name="Ma J."/>
        </authorList>
    </citation>
    <scope>NUCLEOTIDE SEQUENCE [LARGE SCALE GENOMIC DNA]</scope>
    <source>
        <strain evidence="12">JCM 9373</strain>
    </source>
</reference>
<feature type="transmembrane region" description="Helical" evidence="8">
    <location>
        <begin position="259"/>
        <end position="281"/>
    </location>
</feature>
<keyword evidence="5 8" id="KW-0812">Transmembrane</keyword>
<feature type="transmembrane region" description="Helical" evidence="8">
    <location>
        <begin position="293"/>
        <end position="314"/>
    </location>
</feature>
<dbReference type="EMBL" id="BAAAUT010000099">
    <property type="protein sequence ID" value="GAA3166549.1"/>
    <property type="molecule type" value="Genomic_DNA"/>
</dbReference>
<dbReference type="InterPro" id="IPR020846">
    <property type="entry name" value="MFS_dom"/>
</dbReference>
<dbReference type="PANTHER" id="PTHR42718:SF9">
    <property type="entry name" value="MAJOR FACILITATOR SUPERFAMILY MULTIDRUG TRANSPORTER MFSC"/>
    <property type="match status" value="1"/>
</dbReference>
<evidence type="ECO:0000256" key="1">
    <source>
        <dbReference type="ARBA" id="ARBA00004651"/>
    </source>
</evidence>
<keyword evidence="3" id="KW-0813">Transport</keyword>
<protein>
    <submittedName>
        <fullName evidence="11">MDR family MFS transporter</fullName>
    </submittedName>
</protein>
<feature type="chain" id="PRO_5047009613" evidence="9">
    <location>
        <begin position="20"/>
        <end position="462"/>
    </location>
</feature>
<evidence type="ECO:0000256" key="5">
    <source>
        <dbReference type="ARBA" id="ARBA00022692"/>
    </source>
</evidence>
<evidence type="ECO:0000256" key="7">
    <source>
        <dbReference type="ARBA" id="ARBA00023136"/>
    </source>
</evidence>
<feature type="transmembrane region" description="Helical" evidence="8">
    <location>
        <begin position="422"/>
        <end position="441"/>
    </location>
</feature>
<dbReference type="Gene3D" id="1.20.1250.20">
    <property type="entry name" value="MFS general substrate transporter like domains"/>
    <property type="match status" value="2"/>
</dbReference>
<keyword evidence="9" id="KW-0732">Signal</keyword>
<keyword evidence="4" id="KW-1003">Cell membrane</keyword>
<proteinExistence type="inferred from homology"/>
<feature type="signal peptide" evidence="9">
    <location>
        <begin position="1"/>
        <end position="19"/>
    </location>
</feature>
<evidence type="ECO:0000256" key="9">
    <source>
        <dbReference type="SAM" id="SignalP"/>
    </source>
</evidence>